<comment type="caution">
    <text evidence="1">The sequence shown here is derived from an EMBL/GenBank/DDBJ whole genome shotgun (WGS) entry which is preliminary data.</text>
</comment>
<feature type="non-terminal residue" evidence="1">
    <location>
        <position position="308"/>
    </location>
</feature>
<dbReference type="OrthoDB" id="10640934at2759"/>
<dbReference type="AlphaFoldDB" id="A0A7D9I5A0"/>
<dbReference type="InterPro" id="IPR036116">
    <property type="entry name" value="FN3_sf"/>
</dbReference>
<dbReference type="Gene3D" id="2.60.40.10">
    <property type="entry name" value="Immunoglobulins"/>
    <property type="match status" value="1"/>
</dbReference>
<sequence length="308" mass="34937">FSYKPEFINVSFSKSNDPNLITAKVRWRLRILCRRDPAVHLRVLLSGTAKLEKNIPKFKYVASDSTKLYADDETSFPDLVPYSNYALQFITDDHSNDAKNRVTTTKSFRTPHGVPTSRPTIRPIVRGVNDCIENKRNVTVVWTPPPVKGRNGIIRNMTVKYFKKKSVPQLIFLPNVTSTVIFGLDCDVEYQVQVRACMHVNESCSPYSDAQVIPIQFRDDGTETPDGSNVFLWASVGVGLPVTLVALAACQYIYRRKRRTPLEQLKENVDYEYETAEKTDLSEMGNYDLVDEQGRYNDTVGSGNSDTF</sequence>
<proteinExistence type="predicted"/>
<dbReference type="InterPro" id="IPR013783">
    <property type="entry name" value="Ig-like_fold"/>
</dbReference>
<evidence type="ECO:0000313" key="2">
    <source>
        <dbReference type="Proteomes" id="UP001152795"/>
    </source>
</evidence>
<gene>
    <name evidence="1" type="ORF">PACLA_8A030359</name>
</gene>
<organism evidence="1 2">
    <name type="scientific">Paramuricea clavata</name>
    <name type="common">Red gorgonian</name>
    <name type="synonym">Violescent sea-whip</name>
    <dbReference type="NCBI Taxonomy" id="317549"/>
    <lineage>
        <taxon>Eukaryota</taxon>
        <taxon>Metazoa</taxon>
        <taxon>Cnidaria</taxon>
        <taxon>Anthozoa</taxon>
        <taxon>Octocorallia</taxon>
        <taxon>Malacalcyonacea</taxon>
        <taxon>Plexauridae</taxon>
        <taxon>Paramuricea</taxon>
    </lineage>
</organism>
<dbReference type="PROSITE" id="PS50853">
    <property type="entry name" value="FN3"/>
    <property type="match status" value="1"/>
</dbReference>
<dbReference type="EMBL" id="CACRXK020003210">
    <property type="protein sequence ID" value="CAB3997863.1"/>
    <property type="molecule type" value="Genomic_DNA"/>
</dbReference>
<keyword evidence="2" id="KW-1185">Reference proteome</keyword>
<dbReference type="InterPro" id="IPR003961">
    <property type="entry name" value="FN3_dom"/>
</dbReference>
<accession>A0A7D9I5A0</accession>
<protein>
    <submittedName>
        <fullName evidence="1">Neural cell adhesion molecule L1 isoform X1</fullName>
    </submittedName>
</protein>
<evidence type="ECO:0000313" key="1">
    <source>
        <dbReference type="EMBL" id="CAB3997863.1"/>
    </source>
</evidence>
<dbReference type="CDD" id="cd00063">
    <property type="entry name" value="FN3"/>
    <property type="match status" value="1"/>
</dbReference>
<reference evidence="1" key="1">
    <citation type="submission" date="2020-04" db="EMBL/GenBank/DDBJ databases">
        <authorList>
            <person name="Alioto T."/>
            <person name="Alioto T."/>
            <person name="Gomez Garrido J."/>
        </authorList>
    </citation>
    <scope>NUCLEOTIDE SEQUENCE</scope>
    <source>
        <strain evidence="1">A484AB</strain>
    </source>
</reference>
<dbReference type="SUPFAM" id="SSF49265">
    <property type="entry name" value="Fibronectin type III"/>
    <property type="match status" value="1"/>
</dbReference>
<name>A0A7D9I5A0_PARCT</name>
<dbReference type="Proteomes" id="UP001152795">
    <property type="component" value="Unassembled WGS sequence"/>
</dbReference>